<dbReference type="Pfam" id="PF00098">
    <property type="entry name" value="zf-CCHC"/>
    <property type="match status" value="5"/>
</dbReference>
<evidence type="ECO:0000259" key="9">
    <source>
        <dbReference type="PROSITE" id="PS50158"/>
    </source>
</evidence>
<dbReference type="GO" id="GO:0071037">
    <property type="term" value="P:nuclear polyadenylation-dependent snRNA catabolic process"/>
    <property type="evidence" value="ECO:0007669"/>
    <property type="project" value="TreeGrafter"/>
</dbReference>
<evidence type="ECO:0000313" key="10">
    <source>
        <dbReference type="EMBL" id="CAF9913531.1"/>
    </source>
</evidence>
<dbReference type="GO" id="GO:0003723">
    <property type="term" value="F:RNA binding"/>
    <property type="evidence" value="ECO:0007669"/>
    <property type="project" value="TreeGrafter"/>
</dbReference>
<keyword evidence="11" id="KW-1185">Reference proteome</keyword>
<keyword evidence="5" id="KW-0862">Zinc</keyword>
<evidence type="ECO:0000313" key="11">
    <source>
        <dbReference type="Proteomes" id="UP000664169"/>
    </source>
</evidence>
<dbReference type="Proteomes" id="UP000664169">
    <property type="component" value="Unassembled WGS sequence"/>
</dbReference>
<dbReference type="Gene3D" id="4.10.60.10">
    <property type="entry name" value="Zinc finger, CCHC-type"/>
    <property type="match status" value="4"/>
</dbReference>
<comment type="caution">
    <text evidence="10">The sequence shown here is derived from an EMBL/GenBank/DDBJ whole genome shotgun (WGS) entry which is preliminary data.</text>
</comment>
<evidence type="ECO:0000256" key="3">
    <source>
        <dbReference type="ARBA" id="ARBA00022737"/>
    </source>
</evidence>
<evidence type="ECO:0000256" key="7">
    <source>
        <dbReference type="PROSITE-ProRule" id="PRU00047"/>
    </source>
</evidence>
<feature type="compositionally biased region" description="Acidic residues" evidence="8">
    <location>
        <begin position="359"/>
        <end position="369"/>
    </location>
</feature>
<evidence type="ECO:0000256" key="2">
    <source>
        <dbReference type="ARBA" id="ARBA00022723"/>
    </source>
</evidence>
<dbReference type="AlphaFoldDB" id="A0A8H3EVP0"/>
<evidence type="ECO:0000256" key="8">
    <source>
        <dbReference type="SAM" id="MobiDB-lite"/>
    </source>
</evidence>
<evidence type="ECO:0000256" key="5">
    <source>
        <dbReference type="ARBA" id="ARBA00022833"/>
    </source>
</evidence>
<dbReference type="GO" id="GO:0008270">
    <property type="term" value="F:zinc ion binding"/>
    <property type="evidence" value="ECO:0007669"/>
    <property type="project" value="UniProtKB-KW"/>
</dbReference>
<dbReference type="InterPro" id="IPR036875">
    <property type="entry name" value="Znf_CCHC_sf"/>
</dbReference>
<feature type="domain" description="CCHC-type" evidence="9">
    <location>
        <begin position="261"/>
        <end position="277"/>
    </location>
</feature>
<reference evidence="10" key="1">
    <citation type="submission" date="2021-03" db="EMBL/GenBank/DDBJ databases">
        <authorList>
            <person name="Tagirdzhanova G."/>
        </authorList>
    </citation>
    <scope>NUCLEOTIDE SEQUENCE</scope>
</reference>
<dbReference type="EMBL" id="CAJPDQ010000008">
    <property type="protein sequence ID" value="CAF9913531.1"/>
    <property type="molecule type" value="Genomic_DNA"/>
</dbReference>
<organism evidence="10 11">
    <name type="scientific">Gomphillus americanus</name>
    <dbReference type="NCBI Taxonomy" id="1940652"/>
    <lineage>
        <taxon>Eukaryota</taxon>
        <taxon>Fungi</taxon>
        <taxon>Dikarya</taxon>
        <taxon>Ascomycota</taxon>
        <taxon>Pezizomycotina</taxon>
        <taxon>Lecanoromycetes</taxon>
        <taxon>OSLEUM clade</taxon>
        <taxon>Ostropomycetidae</taxon>
        <taxon>Ostropales</taxon>
        <taxon>Graphidaceae</taxon>
        <taxon>Gomphilloideae</taxon>
        <taxon>Gomphillus</taxon>
    </lineage>
</organism>
<dbReference type="GO" id="GO:0071035">
    <property type="term" value="P:nuclear polyadenylation-dependent rRNA catabolic process"/>
    <property type="evidence" value="ECO:0007669"/>
    <property type="project" value="TreeGrafter"/>
</dbReference>
<feature type="domain" description="CCHC-type" evidence="9">
    <location>
        <begin position="113"/>
        <end position="127"/>
    </location>
</feature>
<proteinExistence type="predicted"/>
<dbReference type="OrthoDB" id="8026949at2759"/>
<keyword evidence="3" id="KW-0677">Repeat</keyword>
<dbReference type="GO" id="GO:0071031">
    <property type="term" value="P:nuclear mRNA surveillance of mRNA 3'-end processing"/>
    <property type="evidence" value="ECO:0007669"/>
    <property type="project" value="TreeGrafter"/>
</dbReference>
<name>A0A8H3EVP0_9LECA</name>
<feature type="region of interest" description="Disordered" evidence="8">
    <location>
        <begin position="27"/>
        <end position="56"/>
    </location>
</feature>
<dbReference type="InterPro" id="IPR001878">
    <property type="entry name" value="Znf_CCHC"/>
</dbReference>
<evidence type="ECO:0000256" key="4">
    <source>
        <dbReference type="ARBA" id="ARBA00022771"/>
    </source>
</evidence>
<dbReference type="GO" id="GO:0031499">
    <property type="term" value="C:TRAMP complex"/>
    <property type="evidence" value="ECO:0007669"/>
    <property type="project" value="TreeGrafter"/>
</dbReference>
<dbReference type="InterPro" id="IPR051644">
    <property type="entry name" value="TRAMP_AT-DNA-binding"/>
</dbReference>
<keyword evidence="6" id="KW-0539">Nucleus</keyword>
<feature type="region of interest" description="Disordered" evidence="8">
    <location>
        <begin position="354"/>
        <end position="374"/>
    </location>
</feature>
<accession>A0A8H3EVP0</accession>
<dbReference type="PANTHER" id="PTHR46543:SF1">
    <property type="entry name" value="ZINC FINGER CCHC DOMAIN-CONTAINING PROTEIN 7"/>
    <property type="match status" value="1"/>
</dbReference>
<dbReference type="GO" id="GO:0071036">
    <property type="term" value="P:nuclear polyadenylation-dependent snoRNA catabolic process"/>
    <property type="evidence" value="ECO:0007669"/>
    <property type="project" value="TreeGrafter"/>
</dbReference>
<comment type="subcellular location">
    <subcellularLocation>
        <location evidence="1">Nucleus</location>
    </subcellularLocation>
</comment>
<dbReference type="PROSITE" id="PS50158">
    <property type="entry name" value="ZF_CCHC"/>
    <property type="match status" value="5"/>
</dbReference>
<feature type="domain" description="CCHC-type" evidence="9">
    <location>
        <begin position="70"/>
        <end position="85"/>
    </location>
</feature>
<gene>
    <name evidence="10" type="ORF">GOMPHAMPRED_007954</name>
</gene>
<feature type="compositionally biased region" description="Acidic residues" evidence="8">
    <location>
        <begin position="28"/>
        <end position="38"/>
    </location>
</feature>
<feature type="domain" description="CCHC-type" evidence="9">
    <location>
        <begin position="288"/>
        <end position="304"/>
    </location>
</feature>
<sequence length="392" mass="42961">MADWGSEGDTSAWAAPVEVATGRKYAEEWDGGPTDEFESVGANDGDFDTAGTKDDSFDRDGAEANNFGTCYNCGQEGHNKVDCPNPRVFKGTCRICEKEGHPAALCPDKPADKCRNCGEEGHKIADCEGKRVLDLTGVAEKTPGEAWAEIAKADKERDLGDLREAIQVLQKADRDLTYHALELQFREKGLKTNLIAYEKDITDTFTLMDLDGKTGRQYHVGFYFSAKAPRGSLKDAWPESPEQNLERLQNAGIPVDSKIPKCGNCGELGHIAKSCKDEKKERERIQIKCVNCGEVGHRARDCTQQRVNRFACRNCKQPGHNAKECSEPRSAEGVTCKNCDGMVGHGRGRCPKPVKQEEFGDDFGGDDETPATGFDNVVAPEAFDVPDDGGNW</sequence>
<keyword evidence="2" id="KW-0479">Metal-binding</keyword>
<protein>
    <recommendedName>
        <fullName evidence="9">CCHC-type domain-containing protein</fullName>
    </recommendedName>
</protein>
<dbReference type="PANTHER" id="PTHR46543">
    <property type="entry name" value="ZINC FINGER CCHC DOMAIN-CONTAINING PROTEIN 7"/>
    <property type="match status" value="1"/>
</dbReference>
<dbReference type="GO" id="GO:0071038">
    <property type="term" value="P:TRAMP-dependent tRNA surveillance pathway"/>
    <property type="evidence" value="ECO:0007669"/>
    <property type="project" value="TreeGrafter"/>
</dbReference>
<keyword evidence="4 7" id="KW-0863">Zinc-finger</keyword>
<evidence type="ECO:0000256" key="6">
    <source>
        <dbReference type="ARBA" id="ARBA00023242"/>
    </source>
</evidence>
<feature type="domain" description="CCHC-type" evidence="9">
    <location>
        <begin position="312"/>
        <end position="327"/>
    </location>
</feature>
<dbReference type="SMART" id="SM00343">
    <property type="entry name" value="ZnF_C2HC"/>
    <property type="match status" value="7"/>
</dbReference>
<dbReference type="SUPFAM" id="SSF57756">
    <property type="entry name" value="Retrovirus zinc finger-like domains"/>
    <property type="match status" value="3"/>
</dbReference>
<dbReference type="GO" id="GO:0071039">
    <property type="term" value="P:nuclear polyadenylation-dependent CUT catabolic process"/>
    <property type="evidence" value="ECO:0007669"/>
    <property type="project" value="TreeGrafter"/>
</dbReference>
<evidence type="ECO:0000256" key="1">
    <source>
        <dbReference type="ARBA" id="ARBA00004123"/>
    </source>
</evidence>